<feature type="chain" id="PRO_5040749901" description="F-box domain-containing protein" evidence="1">
    <location>
        <begin position="22"/>
        <end position="849"/>
    </location>
</feature>
<organism evidence="3 4">
    <name type="scientific">Agrocybe chaxingu</name>
    <dbReference type="NCBI Taxonomy" id="84603"/>
    <lineage>
        <taxon>Eukaryota</taxon>
        <taxon>Fungi</taxon>
        <taxon>Dikarya</taxon>
        <taxon>Basidiomycota</taxon>
        <taxon>Agaricomycotina</taxon>
        <taxon>Agaricomycetes</taxon>
        <taxon>Agaricomycetidae</taxon>
        <taxon>Agaricales</taxon>
        <taxon>Agaricineae</taxon>
        <taxon>Strophariaceae</taxon>
        <taxon>Agrocybe</taxon>
    </lineage>
</organism>
<sequence length="849" mass="94668">MLHRLAVLSSLAVTLVPFARATRHYSIVNNCPLSINLYINGESQGSLASQAVTTRDFPDGFSGFIYTDFNRGNVDGAGTVRAGFFGDSGYYYTVKDINWLNVGVGITPINRAPKGGFCLQTNCEVFDCPDAFTSPPTAFPPPVGGVPPASPLYECPAADTGYTVTFCPAGTIPNYQTGPNPIQPIKSNAKCLTVAPPIQNGSPVSIHDCDGSGAQRWVIKRGGQQIKLSGTNWCLDAGSNPASGVGAKVWECFDNLPAQWWVYTPDNYIRNDRAHSRGFCLDLTDGDLTNGRQTQIWDAEHLTLLHIALTFDLDVYLELDICRNSLHTIWVLELMLPLRSLGQQQYLLQYDFSVASMMTSLLASLPEELVFEVMLYLNGPSILCMALTCRSCYAVFQSKPIRYIYELCMNDMQDTGSNRPPDELLDLLRDRQRAWAELDWKSTDVVRIQRNLGAYELVSGTFSRSDGNDLSVTYLPSARQPGHTIHRSSLDIDTRDFAIDASQDLIILLEDTVLPDVNRRISLYCRTISSNQVHPNAAEGKLSFTIMDHPGFGNVLHDAEIQIADDVFAVHACGRTHPRLLVWNWKLGLLLFDSLIIALPDGFSDFDFLRRDSFILTSSTSSGLIHVYQFSPMVPAAPTRVASLELPRIAPLTTVSSLRVHSGQFQRHPTPGTLFMHSPDSRTHVFLIRYITPTNLDFSNPYSLFVRSSTFLHYVDGFQPATEPQEVPWEQWGEQESRFMRRGVSGEWLRYAHGNRVVCKPAGSSRIDVFDFSSGIPCPPSPIHNRYGRNNSTTLPCEDVFIQDVVTRLPFHASSKAMEHNPYAYMIDEERIVAFDFVSDGVELRVFSF</sequence>
<dbReference type="SUPFAM" id="SSF50370">
    <property type="entry name" value="Ricin B-like lectins"/>
    <property type="match status" value="1"/>
</dbReference>
<dbReference type="EMBL" id="JANKHO010000579">
    <property type="protein sequence ID" value="KAJ3508249.1"/>
    <property type="molecule type" value="Genomic_DNA"/>
</dbReference>
<dbReference type="InterPro" id="IPR000772">
    <property type="entry name" value="Ricin_B_lectin"/>
</dbReference>
<gene>
    <name evidence="3" type="ORF">NLJ89_g5862</name>
</gene>
<name>A0A9W8MT90_9AGAR</name>
<evidence type="ECO:0000259" key="2">
    <source>
        <dbReference type="PROSITE" id="PS50181"/>
    </source>
</evidence>
<dbReference type="SMART" id="SM00458">
    <property type="entry name" value="RICIN"/>
    <property type="match status" value="1"/>
</dbReference>
<dbReference type="SMART" id="SM00256">
    <property type="entry name" value="FBOX"/>
    <property type="match status" value="1"/>
</dbReference>
<evidence type="ECO:0000313" key="3">
    <source>
        <dbReference type="EMBL" id="KAJ3508249.1"/>
    </source>
</evidence>
<dbReference type="InterPro" id="IPR036047">
    <property type="entry name" value="F-box-like_dom_sf"/>
</dbReference>
<dbReference type="PROSITE" id="PS50181">
    <property type="entry name" value="FBOX"/>
    <property type="match status" value="1"/>
</dbReference>
<feature type="signal peptide" evidence="1">
    <location>
        <begin position="1"/>
        <end position="21"/>
    </location>
</feature>
<dbReference type="OrthoDB" id="6770063at2759"/>
<dbReference type="Proteomes" id="UP001148786">
    <property type="component" value="Unassembled WGS sequence"/>
</dbReference>
<accession>A0A9W8MT90</accession>
<dbReference type="Pfam" id="PF00652">
    <property type="entry name" value="Ricin_B_lectin"/>
    <property type="match status" value="1"/>
</dbReference>
<evidence type="ECO:0000313" key="4">
    <source>
        <dbReference type="Proteomes" id="UP001148786"/>
    </source>
</evidence>
<keyword evidence="1" id="KW-0732">Signal</keyword>
<keyword evidence="4" id="KW-1185">Reference proteome</keyword>
<proteinExistence type="predicted"/>
<dbReference type="InterPro" id="IPR035992">
    <property type="entry name" value="Ricin_B-like_lectins"/>
</dbReference>
<reference evidence="3" key="1">
    <citation type="submission" date="2022-07" db="EMBL/GenBank/DDBJ databases">
        <title>Genome Sequence of Agrocybe chaxingu.</title>
        <authorList>
            <person name="Buettner E."/>
        </authorList>
    </citation>
    <scope>NUCLEOTIDE SEQUENCE</scope>
    <source>
        <strain evidence="3">MP-N11</strain>
    </source>
</reference>
<evidence type="ECO:0000256" key="1">
    <source>
        <dbReference type="SAM" id="SignalP"/>
    </source>
</evidence>
<feature type="domain" description="F-box" evidence="2">
    <location>
        <begin position="359"/>
        <end position="407"/>
    </location>
</feature>
<dbReference type="Gene3D" id="2.80.10.50">
    <property type="match status" value="2"/>
</dbReference>
<dbReference type="CDD" id="cd00161">
    <property type="entry name" value="beta-trefoil_Ricin-like"/>
    <property type="match status" value="1"/>
</dbReference>
<dbReference type="PROSITE" id="PS50231">
    <property type="entry name" value="RICIN_B_LECTIN"/>
    <property type="match status" value="1"/>
</dbReference>
<protein>
    <recommendedName>
        <fullName evidence="2">F-box domain-containing protein</fullName>
    </recommendedName>
</protein>
<comment type="caution">
    <text evidence="3">The sequence shown here is derived from an EMBL/GenBank/DDBJ whole genome shotgun (WGS) entry which is preliminary data.</text>
</comment>
<dbReference type="Pfam" id="PF00646">
    <property type="entry name" value="F-box"/>
    <property type="match status" value="1"/>
</dbReference>
<dbReference type="InterPro" id="IPR001810">
    <property type="entry name" value="F-box_dom"/>
</dbReference>
<dbReference type="CDD" id="cd09917">
    <property type="entry name" value="F-box_SF"/>
    <property type="match status" value="1"/>
</dbReference>
<dbReference type="AlphaFoldDB" id="A0A9W8MT90"/>
<dbReference type="SUPFAM" id="SSF81383">
    <property type="entry name" value="F-box domain"/>
    <property type="match status" value="1"/>
</dbReference>